<organism evidence="1">
    <name type="scientific">Rhizophora mucronata</name>
    <name type="common">Asiatic mangrove</name>
    <dbReference type="NCBI Taxonomy" id="61149"/>
    <lineage>
        <taxon>Eukaryota</taxon>
        <taxon>Viridiplantae</taxon>
        <taxon>Streptophyta</taxon>
        <taxon>Embryophyta</taxon>
        <taxon>Tracheophyta</taxon>
        <taxon>Spermatophyta</taxon>
        <taxon>Magnoliopsida</taxon>
        <taxon>eudicotyledons</taxon>
        <taxon>Gunneridae</taxon>
        <taxon>Pentapetalae</taxon>
        <taxon>rosids</taxon>
        <taxon>fabids</taxon>
        <taxon>Malpighiales</taxon>
        <taxon>Rhizophoraceae</taxon>
        <taxon>Rhizophora</taxon>
    </lineage>
</organism>
<dbReference type="EMBL" id="GGEC01008935">
    <property type="protein sequence ID" value="MBW89418.1"/>
    <property type="molecule type" value="Transcribed_RNA"/>
</dbReference>
<dbReference type="AlphaFoldDB" id="A0A2P2J7I4"/>
<reference evidence="1" key="1">
    <citation type="submission" date="2018-02" db="EMBL/GenBank/DDBJ databases">
        <title>Rhizophora mucronata_Transcriptome.</title>
        <authorList>
            <person name="Meera S.P."/>
            <person name="Sreeshan A."/>
            <person name="Augustine A."/>
        </authorList>
    </citation>
    <scope>NUCLEOTIDE SEQUENCE</scope>
    <source>
        <tissue evidence="1">Leaf</tissue>
    </source>
</reference>
<name>A0A2P2J7I4_RHIMU</name>
<accession>A0A2P2J7I4</accession>
<protein>
    <submittedName>
        <fullName evidence="1">Uncharacterized protein</fullName>
    </submittedName>
</protein>
<evidence type="ECO:0000313" key="1">
    <source>
        <dbReference type="EMBL" id="MBW89418.1"/>
    </source>
</evidence>
<proteinExistence type="predicted"/>
<sequence length="35" mass="4253">MYISTTLHKRQYLKLAGDRGIYTLWQRELGRPRCQ</sequence>